<name>A0A915L4E1_ROMCU</name>
<organism evidence="1 2">
    <name type="scientific">Romanomermis culicivorax</name>
    <name type="common">Nematode worm</name>
    <dbReference type="NCBI Taxonomy" id="13658"/>
    <lineage>
        <taxon>Eukaryota</taxon>
        <taxon>Metazoa</taxon>
        <taxon>Ecdysozoa</taxon>
        <taxon>Nematoda</taxon>
        <taxon>Enoplea</taxon>
        <taxon>Dorylaimia</taxon>
        <taxon>Mermithida</taxon>
        <taxon>Mermithoidea</taxon>
        <taxon>Mermithidae</taxon>
        <taxon>Romanomermis</taxon>
    </lineage>
</organism>
<evidence type="ECO:0000313" key="1">
    <source>
        <dbReference type="Proteomes" id="UP000887565"/>
    </source>
</evidence>
<dbReference type="WBParaSite" id="nRc.2.0.1.t45939-RA">
    <property type="protein sequence ID" value="nRc.2.0.1.t45939-RA"/>
    <property type="gene ID" value="nRc.2.0.1.g45939"/>
</dbReference>
<keyword evidence="1" id="KW-1185">Reference proteome</keyword>
<sequence>MACEGACIADAPASWAVLETKVRLRAEDVAEFIGRASGWGASIVDIIATCRKESWELALLADVKTSCG</sequence>
<evidence type="ECO:0000313" key="2">
    <source>
        <dbReference type="WBParaSite" id="nRc.2.0.1.t45939-RA"/>
    </source>
</evidence>
<protein>
    <submittedName>
        <fullName evidence="2">Indole-3-glycerol-phosphate synthase</fullName>
    </submittedName>
</protein>
<proteinExistence type="predicted"/>
<reference evidence="2" key="1">
    <citation type="submission" date="2022-11" db="UniProtKB">
        <authorList>
            <consortium name="WormBaseParasite"/>
        </authorList>
    </citation>
    <scope>IDENTIFICATION</scope>
</reference>
<dbReference type="Proteomes" id="UP000887565">
    <property type="component" value="Unplaced"/>
</dbReference>
<dbReference type="AlphaFoldDB" id="A0A915L4E1"/>
<accession>A0A915L4E1</accession>